<keyword evidence="6 11" id="KW-0133">Cell shape</keyword>
<dbReference type="InterPro" id="IPR023346">
    <property type="entry name" value="Lysozyme-like_dom_sf"/>
</dbReference>
<dbReference type="Pfam" id="PF00912">
    <property type="entry name" value="Transgly"/>
    <property type="match status" value="1"/>
</dbReference>
<evidence type="ECO:0000256" key="5">
    <source>
        <dbReference type="ARBA" id="ARBA00022692"/>
    </source>
</evidence>
<dbReference type="InterPro" id="IPR036950">
    <property type="entry name" value="PBP_transglycosylase"/>
</dbReference>
<dbReference type="OrthoDB" id="9766909at2"/>
<dbReference type="InterPro" id="IPR011812">
    <property type="entry name" value="Pep_trsgly"/>
</dbReference>
<evidence type="ECO:0000256" key="8">
    <source>
        <dbReference type="ARBA" id="ARBA00022989"/>
    </source>
</evidence>
<keyword evidence="5 11" id="KW-0812">Transmembrane</keyword>
<proteinExistence type="inferred from homology"/>
<dbReference type="EMBL" id="FXYF01000005">
    <property type="protein sequence ID" value="SMX40765.1"/>
    <property type="molecule type" value="Genomic_DNA"/>
</dbReference>
<evidence type="ECO:0000256" key="11">
    <source>
        <dbReference type="HAMAP-Rule" id="MF_00766"/>
    </source>
</evidence>
<evidence type="ECO:0000256" key="10">
    <source>
        <dbReference type="ARBA" id="ARBA00023316"/>
    </source>
</evidence>
<dbReference type="EC" id="2.4.99.28" evidence="11"/>
<accession>A0A238KD58</accession>
<organism evidence="13 14">
    <name type="scientific">Maliponia aquimaris</name>
    <dbReference type="NCBI Taxonomy" id="1673631"/>
    <lineage>
        <taxon>Bacteria</taxon>
        <taxon>Pseudomonadati</taxon>
        <taxon>Pseudomonadota</taxon>
        <taxon>Alphaproteobacteria</taxon>
        <taxon>Rhodobacterales</taxon>
        <taxon>Paracoccaceae</taxon>
        <taxon>Maliponia</taxon>
    </lineage>
</organism>
<comment type="catalytic activity">
    <reaction evidence="11">
        <text>[GlcNAc-(1-&gt;4)-Mur2Ac(oyl-L-Ala-gamma-D-Glu-L-Lys-D-Ala-D-Ala)](n)-di-trans,octa-cis-undecaprenyl diphosphate + beta-D-GlcNAc-(1-&gt;4)-Mur2Ac(oyl-L-Ala-gamma-D-Glu-L-Lys-D-Ala-D-Ala)-di-trans,octa-cis-undecaprenyl diphosphate = [GlcNAc-(1-&gt;4)-Mur2Ac(oyl-L-Ala-gamma-D-Glu-L-Lys-D-Ala-D-Ala)](n+1)-di-trans,octa-cis-undecaprenyl diphosphate + di-trans,octa-cis-undecaprenyl diphosphate + H(+)</text>
        <dbReference type="Rhea" id="RHEA:23708"/>
        <dbReference type="Rhea" id="RHEA-COMP:9602"/>
        <dbReference type="Rhea" id="RHEA-COMP:9603"/>
        <dbReference type="ChEBI" id="CHEBI:15378"/>
        <dbReference type="ChEBI" id="CHEBI:58405"/>
        <dbReference type="ChEBI" id="CHEBI:60033"/>
        <dbReference type="ChEBI" id="CHEBI:78435"/>
        <dbReference type="EC" id="2.4.99.28"/>
    </reaction>
</comment>
<feature type="domain" description="Glycosyl transferase family 51" evidence="12">
    <location>
        <begin position="72"/>
        <end position="229"/>
    </location>
</feature>
<keyword evidence="7 11" id="KW-0573">Peptidoglycan synthesis</keyword>
<evidence type="ECO:0000256" key="2">
    <source>
        <dbReference type="ARBA" id="ARBA00022519"/>
    </source>
</evidence>
<dbReference type="Gene3D" id="1.10.3810.10">
    <property type="entry name" value="Biosynthetic peptidoglycan transglycosylase-like"/>
    <property type="match status" value="1"/>
</dbReference>
<dbReference type="HAMAP" id="MF_00766">
    <property type="entry name" value="PGT_MtgA"/>
    <property type="match status" value="1"/>
</dbReference>
<dbReference type="GO" id="GO:0008955">
    <property type="term" value="F:peptidoglycan glycosyltransferase activity"/>
    <property type="evidence" value="ECO:0007669"/>
    <property type="project" value="UniProtKB-UniRule"/>
</dbReference>
<keyword evidence="8 11" id="KW-1133">Transmembrane helix</keyword>
<evidence type="ECO:0000313" key="14">
    <source>
        <dbReference type="Proteomes" id="UP000207598"/>
    </source>
</evidence>
<keyword evidence="9 11" id="KW-0472">Membrane</keyword>
<dbReference type="GO" id="GO:0071555">
    <property type="term" value="P:cell wall organization"/>
    <property type="evidence" value="ECO:0007669"/>
    <property type="project" value="UniProtKB-KW"/>
</dbReference>
<dbReference type="GO" id="GO:0016763">
    <property type="term" value="F:pentosyltransferase activity"/>
    <property type="evidence" value="ECO:0007669"/>
    <property type="project" value="InterPro"/>
</dbReference>
<evidence type="ECO:0000256" key="9">
    <source>
        <dbReference type="ARBA" id="ARBA00023136"/>
    </source>
</evidence>
<dbReference type="AlphaFoldDB" id="A0A238KD58"/>
<keyword evidence="14" id="KW-1185">Reference proteome</keyword>
<dbReference type="GO" id="GO:0008360">
    <property type="term" value="P:regulation of cell shape"/>
    <property type="evidence" value="ECO:0007669"/>
    <property type="project" value="UniProtKB-KW"/>
</dbReference>
<dbReference type="UniPathway" id="UPA00219"/>
<dbReference type="PANTHER" id="PTHR30400:SF0">
    <property type="entry name" value="BIOSYNTHETIC PEPTIDOGLYCAN TRANSGLYCOSYLASE"/>
    <property type="match status" value="1"/>
</dbReference>
<dbReference type="NCBIfam" id="TIGR02070">
    <property type="entry name" value="mono_pep_trsgly"/>
    <property type="match status" value="1"/>
</dbReference>
<dbReference type="Proteomes" id="UP000207598">
    <property type="component" value="Unassembled WGS sequence"/>
</dbReference>
<keyword evidence="10 11" id="KW-0961">Cell wall biogenesis/degradation</keyword>
<evidence type="ECO:0000256" key="6">
    <source>
        <dbReference type="ARBA" id="ARBA00022960"/>
    </source>
</evidence>
<reference evidence="13 14" key="1">
    <citation type="submission" date="2017-05" db="EMBL/GenBank/DDBJ databases">
        <authorList>
            <person name="Song R."/>
            <person name="Chenine A.L."/>
            <person name="Ruprecht R.M."/>
        </authorList>
    </citation>
    <scope>NUCLEOTIDE SEQUENCE [LARGE SCALE GENOMIC DNA]</scope>
    <source>
        <strain evidence="13 14">CECT 8898</strain>
    </source>
</reference>
<evidence type="ECO:0000259" key="12">
    <source>
        <dbReference type="Pfam" id="PF00912"/>
    </source>
</evidence>
<dbReference type="GO" id="GO:0005886">
    <property type="term" value="C:plasma membrane"/>
    <property type="evidence" value="ECO:0007669"/>
    <property type="project" value="UniProtKB-SubCell"/>
</dbReference>
<comment type="subcellular location">
    <subcellularLocation>
        <location evidence="11">Cell inner membrane</location>
        <topology evidence="11">Single-pass membrane protein</topology>
    </subcellularLocation>
</comment>
<dbReference type="RefSeq" id="WP_094021073.1">
    <property type="nucleotide sequence ID" value="NZ_FXYF01000005.1"/>
</dbReference>
<protein>
    <recommendedName>
        <fullName evidence="11">Biosynthetic peptidoglycan transglycosylase</fullName>
        <ecNumber evidence="11">2.4.99.28</ecNumber>
    </recommendedName>
    <alternativeName>
        <fullName evidence="11">Glycan polymerase</fullName>
    </alternativeName>
    <alternativeName>
        <fullName evidence="11">Peptidoglycan glycosyltransferase MtgA</fullName>
        <shortName evidence="11">PGT</shortName>
    </alternativeName>
</protein>
<dbReference type="GO" id="GO:0009252">
    <property type="term" value="P:peptidoglycan biosynthetic process"/>
    <property type="evidence" value="ECO:0007669"/>
    <property type="project" value="UniProtKB-UniRule"/>
</dbReference>
<keyword evidence="1 11" id="KW-1003">Cell membrane</keyword>
<evidence type="ECO:0000256" key="3">
    <source>
        <dbReference type="ARBA" id="ARBA00022676"/>
    </source>
</evidence>
<dbReference type="GO" id="GO:0009274">
    <property type="term" value="C:peptidoglycan-based cell wall"/>
    <property type="evidence" value="ECO:0007669"/>
    <property type="project" value="InterPro"/>
</dbReference>
<comment type="pathway">
    <text evidence="11">Cell wall biogenesis; peptidoglycan biosynthesis.</text>
</comment>
<evidence type="ECO:0000256" key="7">
    <source>
        <dbReference type="ARBA" id="ARBA00022984"/>
    </source>
</evidence>
<keyword evidence="4 11" id="KW-0808">Transferase</keyword>
<dbReference type="InterPro" id="IPR001264">
    <property type="entry name" value="Glyco_trans_51"/>
</dbReference>
<evidence type="ECO:0000256" key="1">
    <source>
        <dbReference type="ARBA" id="ARBA00022475"/>
    </source>
</evidence>
<sequence length="247" mass="26942">MASRAKKAAGKGGSKPGGKAGVRLRPLAVLRRWLLRLALGAVVLMVAVVALFRVINPPITHTIWSEQRRLGAVERRWVAVDAIAPVMLRSAVAAEDANFCTHWGFDMDAIRAAIEDGAQRGGSTISQQVVKNVYFWQARSYVRKALEAVMTPLVEALWSKRRILEVYLNLAEFDEGVFGVDAAARHYFGVAPDKLSARQAALLAAVLPDPKDRNASRPSAAVDRRARMIQDGAALIAQDGRATCFEN</sequence>
<dbReference type="PANTHER" id="PTHR30400">
    <property type="entry name" value="MONOFUNCTIONAL BIOSYNTHETIC PEPTIDOGLYCAN TRANSGLYCOSYLASE"/>
    <property type="match status" value="1"/>
</dbReference>
<keyword evidence="2 11" id="KW-0997">Cell inner membrane</keyword>
<comment type="function">
    <text evidence="11">Peptidoglycan polymerase that catalyzes glycan chain elongation from lipid-linked precursors.</text>
</comment>
<evidence type="ECO:0000256" key="4">
    <source>
        <dbReference type="ARBA" id="ARBA00022679"/>
    </source>
</evidence>
<gene>
    <name evidence="13" type="primary">pbpG_2</name>
    <name evidence="11" type="synonym">mtgA</name>
    <name evidence="13" type="ORF">MAA8898_02245</name>
</gene>
<comment type="similarity">
    <text evidence="11">Belongs to the glycosyltransferase 51 family.</text>
</comment>
<dbReference type="SUPFAM" id="SSF53955">
    <property type="entry name" value="Lysozyme-like"/>
    <property type="match status" value="1"/>
</dbReference>
<name>A0A238KD58_9RHOB</name>
<keyword evidence="3 11" id="KW-0328">Glycosyltransferase</keyword>
<evidence type="ECO:0000313" key="13">
    <source>
        <dbReference type="EMBL" id="SMX40765.1"/>
    </source>
</evidence>
<feature type="transmembrane region" description="Helical" evidence="11">
    <location>
        <begin position="33"/>
        <end position="55"/>
    </location>
</feature>